<organism evidence="3 4">
    <name type="scientific">Gnomoniopsis smithogilvyi</name>
    <dbReference type="NCBI Taxonomy" id="1191159"/>
    <lineage>
        <taxon>Eukaryota</taxon>
        <taxon>Fungi</taxon>
        <taxon>Dikarya</taxon>
        <taxon>Ascomycota</taxon>
        <taxon>Pezizomycotina</taxon>
        <taxon>Sordariomycetes</taxon>
        <taxon>Sordariomycetidae</taxon>
        <taxon>Diaporthales</taxon>
        <taxon>Gnomoniaceae</taxon>
        <taxon>Gnomoniopsis</taxon>
    </lineage>
</organism>
<dbReference type="SUPFAM" id="SSF53955">
    <property type="entry name" value="Lysozyme-like"/>
    <property type="match status" value="1"/>
</dbReference>
<dbReference type="AlphaFoldDB" id="A0A9W8Z468"/>
<evidence type="ECO:0000256" key="1">
    <source>
        <dbReference type="SAM" id="SignalP"/>
    </source>
</evidence>
<evidence type="ECO:0000313" key="3">
    <source>
        <dbReference type="EMBL" id="KAJ4396494.1"/>
    </source>
</evidence>
<proteinExistence type="predicted"/>
<keyword evidence="4" id="KW-1185">Reference proteome</keyword>
<dbReference type="InterPro" id="IPR023346">
    <property type="entry name" value="Lysozyme-like_dom_sf"/>
</dbReference>
<dbReference type="OrthoDB" id="1193027at2759"/>
<feature type="signal peptide" evidence="1">
    <location>
        <begin position="1"/>
        <end position="18"/>
    </location>
</feature>
<feature type="domain" description="Transglycosylase SLT" evidence="2">
    <location>
        <begin position="144"/>
        <end position="251"/>
    </location>
</feature>
<dbReference type="InterPro" id="IPR008258">
    <property type="entry name" value="Transglycosylase_SLT_dom_1"/>
</dbReference>
<name>A0A9W8Z468_9PEZI</name>
<accession>A0A9W8Z468</accession>
<dbReference type="EMBL" id="JAPEVB010000001">
    <property type="protein sequence ID" value="KAJ4396494.1"/>
    <property type="molecule type" value="Genomic_DNA"/>
</dbReference>
<evidence type="ECO:0000259" key="2">
    <source>
        <dbReference type="Pfam" id="PF01464"/>
    </source>
</evidence>
<protein>
    <recommendedName>
        <fullName evidence="2">Transglycosylase SLT domain-containing protein</fullName>
    </recommendedName>
</protein>
<dbReference type="Proteomes" id="UP001140453">
    <property type="component" value="Unassembled WGS sequence"/>
</dbReference>
<dbReference type="Gene3D" id="1.10.530.10">
    <property type="match status" value="1"/>
</dbReference>
<comment type="caution">
    <text evidence="3">The sequence shown here is derived from an EMBL/GenBank/DDBJ whole genome shotgun (WGS) entry which is preliminary data.</text>
</comment>
<sequence>MHLPQILALVASASLAHGLPAGSPSHSPCERRVLTASIAAAPVRVTPTIVAPPPVPTSTTALAKKPTYTAIAASVPSPSDNDFVVASMGSCTPGYKQSYSGPAYNFPRSSEWMSFVELFACNTPSMRATGDSEQDIENIYAAILQVASNTGIDNRVILAIIMQESHGQVNVKNAGDGQNTPGLMQAQGCPNHAGEAVVSREAVLEMVQCGSDHFKNVDGGASSDEDIIYTALRSYNSGVNGVNRDDLSNSGSGTNSYVSDVANRLMGWVD</sequence>
<feature type="chain" id="PRO_5040769408" description="Transglycosylase SLT domain-containing protein" evidence="1">
    <location>
        <begin position="19"/>
        <end position="270"/>
    </location>
</feature>
<gene>
    <name evidence="3" type="ORF">N0V93_000713</name>
</gene>
<dbReference type="Pfam" id="PF01464">
    <property type="entry name" value="SLT"/>
    <property type="match status" value="1"/>
</dbReference>
<evidence type="ECO:0000313" key="4">
    <source>
        <dbReference type="Proteomes" id="UP001140453"/>
    </source>
</evidence>
<keyword evidence="1" id="KW-0732">Signal</keyword>
<reference evidence="3" key="1">
    <citation type="submission" date="2022-10" db="EMBL/GenBank/DDBJ databases">
        <title>Tapping the CABI collections for fungal endophytes: first genome assemblies for Collariella, Neodidymelliopsis, Ascochyta clinopodiicola, Didymella pomorum, Didymosphaeria variabile, Neocosmospora piperis and Neocucurbitaria cava.</title>
        <authorList>
            <person name="Hill R."/>
        </authorList>
    </citation>
    <scope>NUCLEOTIDE SEQUENCE</scope>
    <source>
        <strain evidence="3">IMI 355082</strain>
    </source>
</reference>